<evidence type="ECO:0000256" key="8">
    <source>
        <dbReference type="PROSITE-ProRule" id="PRU00042"/>
    </source>
</evidence>
<dbReference type="InterPro" id="IPR055187">
    <property type="entry name" value="C2CH-3rd_BIRD-IDD"/>
</dbReference>
<dbReference type="InParanoid" id="A0A2R6P5Y4"/>
<dbReference type="Pfam" id="PF22996">
    <property type="entry name" value="C2H2-2nd_BIRD-IDD"/>
    <property type="match status" value="1"/>
</dbReference>
<dbReference type="GO" id="GO:0005634">
    <property type="term" value="C:nucleus"/>
    <property type="evidence" value="ECO:0007669"/>
    <property type="project" value="TreeGrafter"/>
</dbReference>
<dbReference type="GO" id="GO:0008270">
    <property type="term" value="F:zinc ion binding"/>
    <property type="evidence" value="ECO:0007669"/>
    <property type="project" value="UniProtKB-KW"/>
</dbReference>
<dbReference type="STRING" id="1590841.A0A2R6P5Y4"/>
<dbReference type="SUPFAM" id="SSF57667">
    <property type="entry name" value="beta-beta-alpha zinc fingers"/>
    <property type="match status" value="1"/>
</dbReference>
<gene>
    <name evidence="11" type="ORF">CEY00_Acc31677</name>
</gene>
<feature type="compositionally biased region" description="Acidic residues" evidence="9">
    <location>
        <begin position="1"/>
        <end position="10"/>
    </location>
</feature>
<dbReference type="AlphaFoldDB" id="A0A2R6P5Y4"/>
<dbReference type="PANTHER" id="PTHR10593">
    <property type="entry name" value="SERINE/THREONINE-PROTEIN KINASE RIO"/>
    <property type="match status" value="1"/>
</dbReference>
<dbReference type="GO" id="GO:0003700">
    <property type="term" value="F:DNA-binding transcription factor activity"/>
    <property type="evidence" value="ECO:0007669"/>
    <property type="project" value="TreeGrafter"/>
</dbReference>
<dbReference type="OMA" id="HHNPGRA"/>
<dbReference type="GO" id="GO:0003677">
    <property type="term" value="F:DNA binding"/>
    <property type="evidence" value="ECO:0007669"/>
    <property type="project" value="UniProtKB-KW"/>
</dbReference>
<keyword evidence="1" id="KW-0479">Metal-binding</keyword>
<dbReference type="SMART" id="SM00355">
    <property type="entry name" value="ZnF_C2H2"/>
    <property type="match status" value="3"/>
</dbReference>
<dbReference type="Pfam" id="PF22992">
    <property type="entry name" value="C2CH-4th_BIRD-IDD"/>
    <property type="match status" value="1"/>
</dbReference>
<reference evidence="11 12" key="1">
    <citation type="submission" date="2017-07" db="EMBL/GenBank/DDBJ databases">
        <title>An improved, manually edited Actinidia chinensis var. chinensis (kiwifruit) genome highlights the challenges associated with draft genomes and gene prediction in plants.</title>
        <authorList>
            <person name="Pilkington S."/>
            <person name="Crowhurst R."/>
            <person name="Hilario E."/>
            <person name="Nardozza S."/>
            <person name="Fraser L."/>
            <person name="Peng Y."/>
            <person name="Gunaseelan K."/>
            <person name="Simpson R."/>
            <person name="Tahir J."/>
            <person name="Deroles S."/>
            <person name="Templeton K."/>
            <person name="Luo Z."/>
            <person name="Davy M."/>
            <person name="Cheng C."/>
            <person name="Mcneilage M."/>
            <person name="Scaglione D."/>
            <person name="Liu Y."/>
            <person name="Zhang Q."/>
            <person name="Datson P."/>
            <person name="De Silva N."/>
            <person name="Gardiner S."/>
            <person name="Bassett H."/>
            <person name="Chagne D."/>
            <person name="Mccallum J."/>
            <person name="Dzierzon H."/>
            <person name="Deng C."/>
            <person name="Wang Y.-Y."/>
            <person name="Barron N."/>
            <person name="Manako K."/>
            <person name="Bowen J."/>
            <person name="Foster T."/>
            <person name="Erridge Z."/>
            <person name="Tiffin H."/>
            <person name="Waite C."/>
            <person name="Davies K."/>
            <person name="Grierson E."/>
            <person name="Laing W."/>
            <person name="Kirk R."/>
            <person name="Chen X."/>
            <person name="Wood M."/>
            <person name="Montefiori M."/>
            <person name="Brummell D."/>
            <person name="Schwinn K."/>
            <person name="Catanach A."/>
            <person name="Fullerton C."/>
            <person name="Li D."/>
            <person name="Meiyalaghan S."/>
            <person name="Nieuwenhuizen N."/>
            <person name="Read N."/>
            <person name="Prakash R."/>
            <person name="Hunter D."/>
            <person name="Zhang H."/>
            <person name="Mckenzie M."/>
            <person name="Knabel M."/>
            <person name="Harris A."/>
            <person name="Allan A."/>
            <person name="Chen A."/>
            <person name="Janssen B."/>
            <person name="Plunkett B."/>
            <person name="Dwamena C."/>
            <person name="Voogd C."/>
            <person name="Leif D."/>
            <person name="Lafferty D."/>
            <person name="Souleyre E."/>
            <person name="Varkonyi-Gasic E."/>
            <person name="Gambi F."/>
            <person name="Hanley J."/>
            <person name="Yao J.-L."/>
            <person name="Cheung J."/>
            <person name="David K."/>
            <person name="Warren B."/>
            <person name="Marsh K."/>
            <person name="Snowden K."/>
            <person name="Lin-Wang K."/>
            <person name="Brian L."/>
            <person name="Martinez-Sanchez M."/>
            <person name="Wang M."/>
            <person name="Ileperuma N."/>
            <person name="Macnee N."/>
            <person name="Campin R."/>
            <person name="Mcatee P."/>
            <person name="Drummond R."/>
            <person name="Espley R."/>
            <person name="Ireland H."/>
            <person name="Wu R."/>
            <person name="Atkinson R."/>
            <person name="Karunairetnam S."/>
            <person name="Bulley S."/>
            <person name="Chunkath S."/>
            <person name="Hanley Z."/>
            <person name="Storey R."/>
            <person name="Thrimawithana A."/>
            <person name="Thomson S."/>
            <person name="David C."/>
            <person name="Testolin R."/>
        </authorList>
    </citation>
    <scope>NUCLEOTIDE SEQUENCE [LARGE SCALE GENOMIC DNA]</scope>
    <source>
        <strain evidence="12">cv. Red5</strain>
        <tissue evidence="11">Young leaf</tissue>
    </source>
</reference>
<proteinExistence type="predicted"/>
<evidence type="ECO:0000256" key="4">
    <source>
        <dbReference type="ARBA" id="ARBA00022833"/>
    </source>
</evidence>
<dbReference type="OrthoDB" id="6354171at2759"/>
<keyword evidence="7" id="KW-0804">Transcription</keyword>
<evidence type="ECO:0000256" key="5">
    <source>
        <dbReference type="ARBA" id="ARBA00023015"/>
    </source>
</evidence>
<protein>
    <submittedName>
        <fullName evidence="11">Zinc finger protein like</fullName>
    </submittedName>
</protein>
<keyword evidence="6" id="KW-0238">DNA-binding</keyword>
<organism evidence="11 12">
    <name type="scientific">Actinidia chinensis var. chinensis</name>
    <name type="common">Chinese soft-hair kiwi</name>
    <dbReference type="NCBI Taxonomy" id="1590841"/>
    <lineage>
        <taxon>Eukaryota</taxon>
        <taxon>Viridiplantae</taxon>
        <taxon>Streptophyta</taxon>
        <taxon>Embryophyta</taxon>
        <taxon>Tracheophyta</taxon>
        <taxon>Spermatophyta</taxon>
        <taxon>Magnoliopsida</taxon>
        <taxon>eudicotyledons</taxon>
        <taxon>Gunneridae</taxon>
        <taxon>Pentapetalae</taxon>
        <taxon>asterids</taxon>
        <taxon>Ericales</taxon>
        <taxon>Actinidiaceae</taxon>
        <taxon>Actinidia</taxon>
    </lineage>
</organism>
<keyword evidence="5" id="KW-0805">Transcription regulation</keyword>
<dbReference type="InterPro" id="IPR036236">
    <property type="entry name" value="Znf_C2H2_sf"/>
</dbReference>
<evidence type="ECO:0000313" key="12">
    <source>
        <dbReference type="Proteomes" id="UP000241394"/>
    </source>
</evidence>
<dbReference type="InterPro" id="IPR055186">
    <property type="entry name" value="C2H2-2nd_BIRD-IDD"/>
</dbReference>
<dbReference type="InterPro" id="IPR031140">
    <property type="entry name" value="IDD1-16"/>
</dbReference>
<evidence type="ECO:0000256" key="9">
    <source>
        <dbReference type="SAM" id="MobiDB-lite"/>
    </source>
</evidence>
<dbReference type="InterPro" id="IPR013087">
    <property type="entry name" value="Znf_C2H2_type"/>
</dbReference>
<evidence type="ECO:0000256" key="1">
    <source>
        <dbReference type="ARBA" id="ARBA00022723"/>
    </source>
</evidence>
<dbReference type="Pfam" id="PF12874">
    <property type="entry name" value="zf-met"/>
    <property type="match status" value="1"/>
</dbReference>
<accession>A0A2R6P5Y4</accession>
<feature type="domain" description="C2H2-type" evidence="10">
    <location>
        <begin position="79"/>
        <end position="101"/>
    </location>
</feature>
<keyword evidence="12" id="KW-1185">Reference proteome</keyword>
<feature type="region of interest" description="Disordered" evidence="9">
    <location>
        <begin position="1"/>
        <end position="64"/>
    </location>
</feature>
<dbReference type="PROSITE" id="PS50157">
    <property type="entry name" value="ZINC_FINGER_C2H2_2"/>
    <property type="match status" value="1"/>
</dbReference>
<sequence length="499" mass="54514">MSNITGDEDGSFSSGNTGEEVHHPPKKQHPNHFHGSTSEPPLPPRQSPAKKKRNLPGNPDPSAEVVALSPTTLMATNRFVCEICNKGFQREQNLQLHRRGHNLPWKLRQRTSAEVRKRVYICPEPSCVHHHPARALGDLTGIKKHYSRKHGEKKWKCDKCSKKYAVQSDWKAHQKTCGTREYKCDCGTIFSRRDSFITHRAFCDALAEENNKVNQIGLMPNMGPNSQAQIPEQSSIGLPEFKNYDPKNPLKSLHQELVPMPFTPMFSTASGPLFGSPRSIPSLSSSLQLSPNTGFNYLQESKNNGPISTGSAHMSATALLQKAAQIGATASNSNVNSPMIQKTFVSTMAPSYGSMQQHNSSYEPFQSTSNQSGLVAINGGGLIVSEMGLFGGMLMGGCGDHGNEDSDRSSLIQARALAGPNVTGMTRLGGAGGGGNNVMTVDFLGVGGESRPLNLHEQQEKALDLEALTSQQRMQMMNNSFQEHIIRGEPPMEKTIWDV</sequence>
<dbReference type="PANTHER" id="PTHR10593:SF234">
    <property type="entry name" value="C2H2-TYPE DOMAIN-CONTAINING PROTEIN"/>
    <property type="match status" value="1"/>
</dbReference>
<evidence type="ECO:0000259" key="10">
    <source>
        <dbReference type="PROSITE" id="PS50157"/>
    </source>
</evidence>
<dbReference type="Pfam" id="PF22995">
    <property type="entry name" value="C2CH-3rd_BIRD-IDD"/>
    <property type="match status" value="1"/>
</dbReference>
<dbReference type="InterPro" id="IPR055185">
    <property type="entry name" value="C2CH-4th_BIRD-IDD"/>
</dbReference>
<keyword evidence="4" id="KW-0862">Zinc</keyword>
<dbReference type="PROSITE" id="PS00028">
    <property type="entry name" value="ZINC_FINGER_C2H2_1"/>
    <property type="match status" value="1"/>
</dbReference>
<dbReference type="FunFam" id="3.30.160.60:FF:000131">
    <property type="entry name" value="protein indeterminate-domain 5, chloroplastic-like"/>
    <property type="match status" value="1"/>
</dbReference>
<evidence type="ECO:0000256" key="7">
    <source>
        <dbReference type="ARBA" id="ARBA00023163"/>
    </source>
</evidence>
<dbReference type="EMBL" id="NKQK01000028">
    <property type="protein sequence ID" value="PSR86048.1"/>
    <property type="molecule type" value="Genomic_DNA"/>
</dbReference>
<reference evidence="12" key="2">
    <citation type="journal article" date="2018" name="BMC Genomics">
        <title>A manually annotated Actinidia chinensis var. chinensis (kiwifruit) genome highlights the challenges associated with draft genomes and gene prediction in plants.</title>
        <authorList>
            <person name="Pilkington S.M."/>
            <person name="Crowhurst R."/>
            <person name="Hilario E."/>
            <person name="Nardozza S."/>
            <person name="Fraser L."/>
            <person name="Peng Y."/>
            <person name="Gunaseelan K."/>
            <person name="Simpson R."/>
            <person name="Tahir J."/>
            <person name="Deroles S.C."/>
            <person name="Templeton K."/>
            <person name="Luo Z."/>
            <person name="Davy M."/>
            <person name="Cheng C."/>
            <person name="McNeilage M."/>
            <person name="Scaglione D."/>
            <person name="Liu Y."/>
            <person name="Zhang Q."/>
            <person name="Datson P."/>
            <person name="De Silva N."/>
            <person name="Gardiner S.E."/>
            <person name="Bassett H."/>
            <person name="Chagne D."/>
            <person name="McCallum J."/>
            <person name="Dzierzon H."/>
            <person name="Deng C."/>
            <person name="Wang Y.Y."/>
            <person name="Barron L."/>
            <person name="Manako K."/>
            <person name="Bowen J."/>
            <person name="Foster T.M."/>
            <person name="Erridge Z.A."/>
            <person name="Tiffin H."/>
            <person name="Waite C.N."/>
            <person name="Davies K.M."/>
            <person name="Grierson E.P."/>
            <person name="Laing W.A."/>
            <person name="Kirk R."/>
            <person name="Chen X."/>
            <person name="Wood M."/>
            <person name="Montefiori M."/>
            <person name="Brummell D.A."/>
            <person name="Schwinn K.E."/>
            <person name="Catanach A."/>
            <person name="Fullerton C."/>
            <person name="Li D."/>
            <person name="Meiyalaghan S."/>
            <person name="Nieuwenhuizen N."/>
            <person name="Read N."/>
            <person name="Prakash R."/>
            <person name="Hunter D."/>
            <person name="Zhang H."/>
            <person name="McKenzie M."/>
            <person name="Knabel M."/>
            <person name="Harris A."/>
            <person name="Allan A.C."/>
            <person name="Gleave A."/>
            <person name="Chen A."/>
            <person name="Janssen B.J."/>
            <person name="Plunkett B."/>
            <person name="Ampomah-Dwamena C."/>
            <person name="Voogd C."/>
            <person name="Leif D."/>
            <person name="Lafferty D."/>
            <person name="Souleyre E.J.F."/>
            <person name="Varkonyi-Gasic E."/>
            <person name="Gambi F."/>
            <person name="Hanley J."/>
            <person name="Yao J.L."/>
            <person name="Cheung J."/>
            <person name="David K.M."/>
            <person name="Warren B."/>
            <person name="Marsh K."/>
            <person name="Snowden K.C."/>
            <person name="Lin-Wang K."/>
            <person name="Brian L."/>
            <person name="Martinez-Sanchez M."/>
            <person name="Wang M."/>
            <person name="Ileperuma N."/>
            <person name="Macnee N."/>
            <person name="Campin R."/>
            <person name="McAtee P."/>
            <person name="Drummond R.S.M."/>
            <person name="Espley R.V."/>
            <person name="Ireland H.S."/>
            <person name="Wu R."/>
            <person name="Atkinson R.G."/>
            <person name="Karunairetnam S."/>
            <person name="Bulley S."/>
            <person name="Chunkath S."/>
            <person name="Hanley Z."/>
            <person name="Storey R."/>
            <person name="Thrimawithana A.H."/>
            <person name="Thomson S."/>
            <person name="David C."/>
            <person name="Testolin R."/>
            <person name="Huang H."/>
            <person name="Hellens R.P."/>
            <person name="Schaffer R.J."/>
        </authorList>
    </citation>
    <scope>NUCLEOTIDE SEQUENCE [LARGE SCALE GENOMIC DNA]</scope>
    <source>
        <strain evidence="12">cv. Red5</strain>
    </source>
</reference>
<evidence type="ECO:0000256" key="2">
    <source>
        <dbReference type="ARBA" id="ARBA00022737"/>
    </source>
</evidence>
<dbReference type="Proteomes" id="UP000241394">
    <property type="component" value="Chromosome LG28"/>
</dbReference>
<evidence type="ECO:0000256" key="6">
    <source>
        <dbReference type="ARBA" id="ARBA00023125"/>
    </source>
</evidence>
<comment type="caution">
    <text evidence="11">The sequence shown here is derived from an EMBL/GenBank/DDBJ whole genome shotgun (WGS) entry which is preliminary data.</text>
</comment>
<dbReference type="FunFam" id="3.30.160.60:FF:000554">
    <property type="entry name" value="protein indeterminate-domain 12-like"/>
    <property type="match status" value="1"/>
</dbReference>
<keyword evidence="3 8" id="KW-0863">Zinc-finger</keyword>
<dbReference type="Gene3D" id="3.30.160.60">
    <property type="entry name" value="Classic Zinc Finger"/>
    <property type="match status" value="2"/>
</dbReference>
<keyword evidence="2" id="KW-0677">Repeat</keyword>
<dbReference type="Gramene" id="PSR86048">
    <property type="protein sequence ID" value="PSR86048"/>
    <property type="gene ID" value="CEY00_Acc31677"/>
</dbReference>
<name>A0A2R6P5Y4_ACTCC</name>
<evidence type="ECO:0000313" key="11">
    <source>
        <dbReference type="EMBL" id="PSR86048.1"/>
    </source>
</evidence>
<evidence type="ECO:0000256" key="3">
    <source>
        <dbReference type="ARBA" id="ARBA00022771"/>
    </source>
</evidence>